<gene>
    <name evidence="1" type="ORF">UBAL3_94530039</name>
</gene>
<evidence type="ECO:0000313" key="2">
    <source>
        <dbReference type="Proteomes" id="UP000009374"/>
    </source>
</evidence>
<proteinExistence type="predicted"/>
<protein>
    <recommendedName>
        <fullName evidence="3">Lipoprotein</fullName>
    </recommendedName>
</protein>
<dbReference type="Proteomes" id="UP000009374">
    <property type="component" value="Unassembled WGS sequence"/>
</dbReference>
<dbReference type="PROSITE" id="PS51257">
    <property type="entry name" value="PROKAR_LIPOPROTEIN"/>
    <property type="match status" value="1"/>
</dbReference>
<organism evidence="1 2">
    <name type="scientific">Leptospirillum ferrodiazotrophum</name>
    <dbReference type="NCBI Taxonomy" id="412449"/>
    <lineage>
        <taxon>Bacteria</taxon>
        <taxon>Pseudomonadati</taxon>
        <taxon>Nitrospirota</taxon>
        <taxon>Nitrospiria</taxon>
        <taxon>Nitrospirales</taxon>
        <taxon>Nitrospiraceae</taxon>
        <taxon>Leptospirillum</taxon>
    </lineage>
</organism>
<evidence type="ECO:0008006" key="3">
    <source>
        <dbReference type="Google" id="ProtNLM"/>
    </source>
</evidence>
<accession>C6HZ62</accession>
<name>C6HZ62_9BACT</name>
<dbReference type="EMBL" id="GG693880">
    <property type="protein sequence ID" value="EES52073.1"/>
    <property type="molecule type" value="Genomic_DNA"/>
</dbReference>
<dbReference type="AlphaFoldDB" id="C6HZ62"/>
<reference evidence="1 2" key="1">
    <citation type="journal article" date="2009" name="Appl. Environ. Microbiol.">
        <title>Community genomic and proteomic analyses of chemoautotrophic iron-oxidizing "Leptospirillum rubarum" (Group II) and "Leptospirillum ferrodiazotrophum" (Group III) bacteria in acid mine drainage biofilms.</title>
        <authorList>
            <person name="Goltsman D.S."/>
            <person name="Denef V.J."/>
            <person name="Singer S.W."/>
            <person name="VerBerkmoes N.C."/>
            <person name="Lefsrud M."/>
            <person name="Mueller R.S."/>
            <person name="Dick G.J."/>
            <person name="Sun C.L."/>
            <person name="Wheeler K.E."/>
            <person name="Zemla A."/>
            <person name="Baker B.J."/>
            <person name="Hauser L."/>
            <person name="Land M."/>
            <person name="Shah M.B."/>
            <person name="Thelen M.P."/>
            <person name="Hettich R.L."/>
            <person name="Banfield J.F."/>
        </authorList>
    </citation>
    <scope>NUCLEOTIDE SEQUENCE [LARGE SCALE GENOMIC DNA]</scope>
</reference>
<evidence type="ECO:0000313" key="1">
    <source>
        <dbReference type="EMBL" id="EES52073.1"/>
    </source>
</evidence>
<keyword evidence="2" id="KW-1185">Reference proteome</keyword>
<sequence>MIHMKVLPKGMYFPGLWLMGALLFFGLTGCTQKGGATFPAPTPGKVVGEVDLDPKVPLWMTHGSLSVVALMKGPTSPDWLPVARVLFVHPTFPVPFEISQKDVRLTGITLQGPVRLVARLSLESGSTLVASGEYSGSAPVEGTVGGEPVHILINRKLPSEGGTP</sequence>